<evidence type="ECO:0000313" key="1">
    <source>
        <dbReference type="EMBL" id="RLQ97167.1"/>
    </source>
</evidence>
<accession>A0A3L7K245</accession>
<dbReference type="OrthoDB" id="2968468at2"/>
<reference evidence="1 2" key="1">
    <citation type="submission" date="2018-10" db="EMBL/GenBank/DDBJ databases">
        <title>Falsibacillus sp. genome draft.</title>
        <authorList>
            <person name="Shi S."/>
        </authorList>
    </citation>
    <scope>NUCLEOTIDE SEQUENCE [LARGE SCALE GENOMIC DNA]</scope>
    <source>
        <strain evidence="1 2">GY 10110</strain>
    </source>
</reference>
<dbReference type="AlphaFoldDB" id="A0A3L7K245"/>
<gene>
    <name evidence="1" type="ORF">D9X91_03165</name>
</gene>
<name>A0A3L7K245_9BACI</name>
<protein>
    <recommendedName>
        <fullName evidence="3">Spore coat protein CotO</fullName>
    </recommendedName>
</protein>
<evidence type="ECO:0008006" key="3">
    <source>
        <dbReference type="Google" id="ProtNLM"/>
    </source>
</evidence>
<dbReference type="RefSeq" id="WP_121679117.1">
    <property type="nucleotide sequence ID" value="NZ_RCVZ01000002.1"/>
</dbReference>
<dbReference type="EMBL" id="RCVZ01000002">
    <property type="protein sequence ID" value="RLQ97167.1"/>
    <property type="molecule type" value="Genomic_DNA"/>
</dbReference>
<organism evidence="1 2">
    <name type="scientific">Falsibacillus albus</name>
    <dbReference type="NCBI Taxonomy" id="2478915"/>
    <lineage>
        <taxon>Bacteria</taxon>
        <taxon>Bacillati</taxon>
        <taxon>Bacillota</taxon>
        <taxon>Bacilli</taxon>
        <taxon>Bacillales</taxon>
        <taxon>Bacillaceae</taxon>
        <taxon>Falsibacillus</taxon>
    </lineage>
</organism>
<dbReference type="InterPro" id="IPR025439">
    <property type="entry name" value="Spore_coat_CotO"/>
</dbReference>
<evidence type="ECO:0000313" key="2">
    <source>
        <dbReference type="Proteomes" id="UP000276770"/>
    </source>
</evidence>
<keyword evidence="2" id="KW-1185">Reference proteome</keyword>
<dbReference type="Proteomes" id="UP000276770">
    <property type="component" value="Unassembled WGS sequence"/>
</dbReference>
<dbReference type="Pfam" id="PF14153">
    <property type="entry name" value="Spore_coat_CotO"/>
    <property type="match status" value="1"/>
</dbReference>
<proteinExistence type="predicted"/>
<sequence length="161" mass="18578">MKVNKEAKPSKGNQEPLIYIQQPNFHVGASNMQATFRTSTKVFEHPKKTKPPKQKEEAILQDVVEIEDAQEDELAEEIHTDYSFTPVKPFRLMDLDEKIKYLTGFSGRKAPFPCEFISTELRAKGIIQQMNGKYLEIKTFTNDSVIINRDDLRDIRMIGLM</sequence>
<comment type="caution">
    <text evidence="1">The sequence shown here is derived from an EMBL/GenBank/DDBJ whole genome shotgun (WGS) entry which is preliminary data.</text>
</comment>